<dbReference type="EMBL" id="WOFH01000006">
    <property type="protein sequence ID" value="MUN38892.1"/>
    <property type="molecule type" value="Genomic_DNA"/>
</dbReference>
<reference evidence="2 3" key="1">
    <citation type="submission" date="2019-11" db="EMBL/GenBank/DDBJ databases">
        <authorList>
            <person name="Cao P."/>
        </authorList>
    </citation>
    <scope>NUCLEOTIDE SEQUENCE [LARGE SCALE GENOMIC DNA]</scope>
    <source>
        <strain evidence="2 3">NEAU-AAG5</strain>
    </source>
</reference>
<evidence type="ECO:0000313" key="3">
    <source>
        <dbReference type="Proteomes" id="UP000432015"/>
    </source>
</evidence>
<evidence type="ECO:0000313" key="2">
    <source>
        <dbReference type="EMBL" id="MUN38892.1"/>
    </source>
</evidence>
<organism evidence="2 3">
    <name type="scientific">Actinomadura litoris</name>
    <dbReference type="NCBI Taxonomy" id="2678616"/>
    <lineage>
        <taxon>Bacteria</taxon>
        <taxon>Bacillati</taxon>
        <taxon>Actinomycetota</taxon>
        <taxon>Actinomycetes</taxon>
        <taxon>Streptosporangiales</taxon>
        <taxon>Thermomonosporaceae</taxon>
        <taxon>Actinomadura</taxon>
    </lineage>
</organism>
<feature type="region of interest" description="Disordered" evidence="1">
    <location>
        <begin position="1"/>
        <end position="26"/>
    </location>
</feature>
<feature type="compositionally biased region" description="Acidic residues" evidence="1">
    <location>
        <begin position="1"/>
        <end position="11"/>
    </location>
</feature>
<gene>
    <name evidence="2" type="ORF">GNZ18_20100</name>
</gene>
<dbReference type="Proteomes" id="UP000432015">
    <property type="component" value="Unassembled WGS sequence"/>
</dbReference>
<comment type="caution">
    <text evidence="2">The sequence shown here is derived from an EMBL/GenBank/DDBJ whole genome shotgun (WGS) entry which is preliminary data.</text>
</comment>
<accession>A0A7K1L3A8</accession>
<protein>
    <submittedName>
        <fullName evidence="2">Uncharacterized protein</fullName>
    </submittedName>
</protein>
<name>A0A7K1L3A8_9ACTN</name>
<feature type="compositionally biased region" description="Basic and acidic residues" evidence="1">
    <location>
        <begin position="17"/>
        <end position="26"/>
    </location>
</feature>
<dbReference type="RefSeq" id="WP_156217998.1">
    <property type="nucleotide sequence ID" value="NZ_WOFH01000006.1"/>
</dbReference>
<proteinExistence type="predicted"/>
<dbReference type="AlphaFoldDB" id="A0A7K1L3A8"/>
<sequence length="71" mass="7749">MTDPGPAEEADGMTTEKTVKAAAEDRRHGMTLDELAAFVQEAMREEIPGDATVTVIATWRSTIKKVEVTDK</sequence>
<evidence type="ECO:0000256" key="1">
    <source>
        <dbReference type="SAM" id="MobiDB-lite"/>
    </source>
</evidence>
<keyword evidence="3" id="KW-1185">Reference proteome</keyword>